<feature type="compositionally biased region" description="Acidic residues" evidence="1">
    <location>
        <begin position="47"/>
        <end position="64"/>
    </location>
</feature>
<sequence>EGRGTAAATAAGTGRTGQMGRGRGQERGQRHQSRPHHPGDPHTQTDDTTDEEEEEEEEEEDDDERGGSERSGLVVRIQHKSLPAPPRSIRLQARPAASTLEGGSSMRGVGRGARHPSTNYVTLFPGQAPPPPPHSDDDTRSLPDLPSLTASLPALRTAPPRRRRPRQSGGMGAGRGGGVSWQEPRLTYRYYDFRRLTRPRRRPPQNGGARVALLVAPAAPGPAAALPVRHLSPRRDLVGMAAGGGFNASRMAGSGRGEVGPGQGAPRGVSRIDVNQLTIGGYRGDAAPAGRPRPARTAPRTTPTQALPRPTRPSLLTHTFHSLLTLSFLCTHAPPTLPLPLNSGNIKMETKPSNIDALE</sequence>
<dbReference type="EMBL" id="JAWQEG010008570">
    <property type="protein sequence ID" value="KAK3850052.1"/>
    <property type="molecule type" value="Genomic_DNA"/>
</dbReference>
<dbReference type="Proteomes" id="UP001286313">
    <property type="component" value="Unassembled WGS sequence"/>
</dbReference>
<gene>
    <name evidence="2" type="ORF">Pcinc_043212</name>
</gene>
<name>A0AAE1BH45_PETCI</name>
<reference evidence="2" key="1">
    <citation type="submission" date="2023-10" db="EMBL/GenBank/DDBJ databases">
        <title>Genome assemblies of two species of porcelain crab, Petrolisthes cinctipes and Petrolisthes manimaculis (Anomura: Porcellanidae).</title>
        <authorList>
            <person name="Angst P."/>
        </authorList>
    </citation>
    <scope>NUCLEOTIDE SEQUENCE</scope>
    <source>
        <strain evidence="2">PB745_01</strain>
        <tissue evidence="2">Gill</tissue>
    </source>
</reference>
<feature type="non-terminal residue" evidence="2">
    <location>
        <position position="1"/>
    </location>
</feature>
<comment type="caution">
    <text evidence="2">The sequence shown here is derived from an EMBL/GenBank/DDBJ whole genome shotgun (WGS) entry which is preliminary data.</text>
</comment>
<feature type="compositionally biased region" description="Low complexity" evidence="1">
    <location>
        <begin position="1"/>
        <end position="13"/>
    </location>
</feature>
<feature type="region of interest" description="Disordered" evidence="1">
    <location>
        <begin position="281"/>
        <end position="313"/>
    </location>
</feature>
<accession>A0AAE1BH45</accession>
<keyword evidence="3" id="KW-1185">Reference proteome</keyword>
<proteinExistence type="predicted"/>
<dbReference type="AlphaFoldDB" id="A0AAE1BH45"/>
<evidence type="ECO:0000313" key="3">
    <source>
        <dbReference type="Proteomes" id="UP001286313"/>
    </source>
</evidence>
<protein>
    <submittedName>
        <fullName evidence="2">Uncharacterized protein</fullName>
    </submittedName>
</protein>
<organism evidence="2 3">
    <name type="scientific">Petrolisthes cinctipes</name>
    <name type="common">Flat porcelain crab</name>
    <dbReference type="NCBI Taxonomy" id="88211"/>
    <lineage>
        <taxon>Eukaryota</taxon>
        <taxon>Metazoa</taxon>
        <taxon>Ecdysozoa</taxon>
        <taxon>Arthropoda</taxon>
        <taxon>Crustacea</taxon>
        <taxon>Multicrustacea</taxon>
        <taxon>Malacostraca</taxon>
        <taxon>Eumalacostraca</taxon>
        <taxon>Eucarida</taxon>
        <taxon>Decapoda</taxon>
        <taxon>Pleocyemata</taxon>
        <taxon>Anomura</taxon>
        <taxon>Galatheoidea</taxon>
        <taxon>Porcellanidae</taxon>
        <taxon>Petrolisthes</taxon>
    </lineage>
</organism>
<evidence type="ECO:0000256" key="1">
    <source>
        <dbReference type="SAM" id="MobiDB-lite"/>
    </source>
</evidence>
<feature type="region of interest" description="Disordered" evidence="1">
    <location>
        <begin position="1"/>
        <end position="180"/>
    </location>
</feature>
<feature type="compositionally biased region" description="Gly residues" evidence="1">
    <location>
        <begin position="169"/>
        <end position="179"/>
    </location>
</feature>
<feature type="compositionally biased region" description="Low complexity" evidence="1">
    <location>
        <begin position="286"/>
        <end position="313"/>
    </location>
</feature>
<feature type="compositionally biased region" description="Low complexity" evidence="1">
    <location>
        <begin position="147"/>
        <end position="158"/>
    </location>
</feature>
<evidence type="ECO:0000313" key="2">
    <source>
        <dbReference type="EMBL" id="KAK3850052.1"/>
    </source>
</evidence>